<evidence type="ECO:0000256" key="12">
    <source>
        <dbReference type="SAM" id="MobiDB-lite"/>
    </source>
</evidence>
<keyword evidence="3" id="KW-0853">WD repeat</keyword>
<dbReference type="GO" id="GO:0120293">
    <property type="term" value="C:dynein axonemal particle"/>
    <property type="evidence" value="ECO:0007669"/>
    <property type="project" value="UniProtKB-SubCell"/>
</dbReference>
<dbReference type="GeneID" id="105224457"/>
<dbReference type="GO" id="GO:0045504">
    <property type="term" value="F:dynein heavy chain binding"/>
    <property type="evidence" value="ECO:0007669"/>
    <property type="project" value="TreeGrafter"/>
</dbReference>
<evidence type="ECO:0000256" key="7">
    <source>
        <dbReference type="ARBA" id="ARBA00023212"/>
    </source>
</evidence>
<feature type="region of interest" description="Disordered" evidence="12">
    <location>
        <begin position="635"/>
        <end position="654"/>
    </location>
</feature>
<organism evidence="13 14">
    <name type="scientific">Bactrocera dorsalis</name>
    <name type="common">Oriental fruit fly</name>
    <name type="synonym">Dacus dorsalis</name>
    <dbReference type="NCBI Taxonomy" id="27457"/>
    <lineage>
        <taxon>Eukaryota</taxon>
        <taxon>Metazoa</taxon>
        <taxon>Ecdysozoa</taxon>
        <taxon>Arthropoda</taxon>
        <taxon>Hexapoda</taxon>
        <taxon>Insecta</taxon>
        <taxon>Pterygota</taxon>
        <taxon>Neoptera</taxon>
        <taxon>Endopterygota</taxon>
        <taxon>Diptera</taxon>
        <taxon>Brachycera</taxon>
        <taxon>Muscomorpha</taxon>
        <taxon>Tephritoidea</taxon>
        <taxon>Tephritidae</taxon>
        <taxon>Bactrocera</taxon>
        <taxon>Bactrocera</taxon>
    </lineage>
</organism>
<dbReference type="InterPro" id="IPR015943">
    <property type="entry name" value="WD40/YVTN_repeat-like_dom_sf"/>
</dbReference>
<keyword evidence="4" id="KW-0677">Repeat</keyword>
<dbReference type="OrthoDB" id="10259804at2759"/>
<reference evidence="14" key="1">
    <citation type="submission" date="2025-08" db="UniProtKB">
        <authorList>
            <consortium name="RefSeq"/>
        </authorList>
    </citation>
    <scope>IDENTIFICATION</scope>
    <source>
        <tissue evidence="14">Adult</tissue>
    </source>
</reference>
<evidence type="ECO:0000256" key="3">
    <source>
        <dbReference type="ARBA" id="ARBA00022574"/>
    </source>
</evidence>
<dbReference type="GO" id="GO:0003341">
    <property type="term" value="P:cilium movement"/>
    <property type="evidence" value="ECO:0007669"/>
    <property type="project" value="TreeGrafter"/>
</dbReference>
<keyword evidence="7" id="KW-0206">Cytoskeleton</keyword>
<keyword evidence="5" id="KW-0282">Flagellum</keyword>
<gene>
    <name evidence="14" type="primary">LOC105224457</name>
</gene>
<evidence type="ECO:0000313" key="14">
    <source>
        <dbReference type="RefSeq" id="XP_011200842.2"/>
    </source>
</evidence>
<name>A0A6I9UYH6_BACDO</name>
<feature type="compositionally biased region" description="Basic residues" evidence="12">
    <location>
        <begin position="635"/>
        <end position="644"/>
    </location>
</feature>
<keyword evidence="6" id="KW-0969">Cilium</keyword>
<evidence type="ECO:0000256" key="9">
    <source>
        <dbReference type="ARBA" id="ARBA00024190"/>
    </source>
</evidence>
<sequence length="654" mass="74633">MAKTTSAAIKMDPMRVTLADIQRGITASKQLDDFKAFPTTLHCGRSLVGSPKQQPQHIKVTLRKTNEILLYEQRSLTALADTDEGKAVAADNERYEYLTSAQGRRRRTISAEAQTAGVLYKSRDVNTEHIRTDNIASYVSNFEMFDTYKDLQTTTKSVAIDEHKKMEITTYKVEGKDTFIDINRQPSFRLALMLTMRVLAGNVYEQQQRRFRNMRLPDPLAAEVRYRYRVELLWRFELPQALAGDTKKAVADLSWCPRNGDILAVAYGVYNFRDDNANADGCVCIWSIKNPVNPERYYKYQLPVMTVEFSLHNPQLLAIGLSDGTIEVLDITKLESAAIAVTDRRTLHNCEPIVAIKWISRNELVGARYTIEPFLALSRDGSVTKYSIINSPQLLANKLLLLNRIEAQPEGIRVERSFELLQANRHPQGLNLCLSPTQNDLYYVLTEEGCLYKCSTHYPQQYLTVLQVQEAGANAMDFSPWSPKLFLTCGNDWSINIWLDGIFEPIISLKHHEGPIHCAYWSRTHSTIIISLCRNSVDIWDIKQSVLKPMSSTSINGANYTSCRLSLCGRSLAVGNETGNVLMLAFEDMPFPAYYQCDQLEKAIYNLISNDKEMTHKVKSLGFFGYAEHVRYQPKRRRRRRKKIQKETNLSDEN</sequence>
<keyword evidence="8" id="KW-0966">Cell projection</keyword>
<evidence type="ECO:0000256" key="6">
    <source>
        <dbReference type="ARBA" id="ARBA00023069"/>
    </source>
</evidence>
<dbReference type="RefSeq" id="XP_011200842.2">
    <property type="nucleotide sequence ID" value="XM_011202540.3"/>
</dbReference>
<evidence type="ECO:0000256" key="1">
    <source>
        <dbReference type="ARBA" id="ARBA00004611"/>
    </source>
</evidence>
<dbReference type="GO" id="GO:0045503">
    <property type="term" value="F:dynein light chain binding"/>
    <property type="evidence" value="ECO:0007669"/>
    <property type="project" value="TreeGrafter"/>
</dbReference>
<comment type="subcellular location">
    <subcellularLocation>
        <location evidence="1">Cytoplasm</location>
        <location evidence="1">Cytoskeleton</location>
        <location evidence="1">Flagellum axoneme</location>
    </subcellularLocation>
    <subcellularLocation>
        <location evidence="9">Dynein axonemal particle</location>
    </subcellularLocation>
</comment>
<dbReference type="AlphaFoldDB" id="A0A6I9UYH6"/>
<dbReference type="SUPFAM" id="SSF50978">
    <property type="entry name" value="WD40 repeat-like"/>
    <property type="match status" value="1"/>
</dbReference>
<dbReference type="GO" id="GO:0005858">
    <property type="term" value="C:axonemal dynein complex"/>
    <property type="evidence" value="ECO:0007669"/>
    <property type="project" value="TreeGrafter"/>
</dbReference>
<keyword evidence="2" id="KW-0963">Cytoplasm</keyword>
<dbReference type="SMART" id="SM00320">
    <property type="entry name" value="WD40"/>
    <property type="match status" value="3"/>
</dbReference>
<evidence type="ECO:0000256" key="2">
    <source>
        <dbReference type="ARBA" id="ARBA00022490"/>
    </source>
</evidence>
<dbReference type="InterPro" id="IPR050687">
    <property type="entry name" value="Dynein_IC"/>
</dbReference>
<evidence type="ECO:0000256" key="8">
    <source>
        <dbReference type="ARBA" id="ARBA00023273"/>
    </source>
</evidence>
<dbReference type="InterPro" id="IPR001680">
    <property type="entry name" value="WD40_rpt"/>
</dbReference>
<proteinExistence type="predicted"/>
<dbReference type="FunCoup" id="A0A6I9UYH6">
    <property type="interactions" value="20"/>
</dbReference>
<evidence type="ECO:0000313" key="13">
    <source>
        <dbReference type="Proteomes" id="UP001652620"/>
    </source>
</evidence>
<evidence type="ECO:0000256" key="4">
    <source>
        <dbReference type="ARBA" id="ARBA00022737"/>
    </source>
</evidence>
<protein>
    <recommendedName>
        <fullName evidence="10">Dynein axonemal intermediate chain 4</fullName>
    </recommendedName>
    <alternativeName>
        <fullName evidence="11">WD repeat-containing protein 78</fullName>
    </alternativeName>
</protein>
<dbReference type="Proteomes" id="UP001652620">
    <property type="component" value="Chromosome 5"/>
</dbReference>
<evidence type="ECO:0000256" key="10">
    <source>
        <dbReference type="ARBA" id="ARBA00040002"/>
    </source>
</evidence>
<evidence type="ECO:0000256" key="5">
    <source>
        <dbReference type="ARBA" id="ARBA00022846"/>
    </source>
</evidence>
<keyword evidence="13" id="KW-1185">Reference proteome</keyword>
<dbReference type="KEGG" id="bdr:105224457"/>
<dbReference type="InParanoid" id="A0A6I9UYH6"/>
<dbReference type="Gene3D" id="2.130.10.10">
    <property type="entry name" value="YVTN repeat-like/Quinoprotein amine dehydrogenase"/>
    <property type="match status" value="2"/>
</dbReference>
<dbReference type="InterPro" id="IPR036322">
    <property type="entry name" value="WD40_repeat_dom_sf"/>
</dbReference>
<dbReference type="PANTHER" id="PTHR12442:SF12">
    <property type="entry name" value="DYNEIN AXONEMAL INTERMEDIATE CHAIN 4"/>
    <property type="match status" value="1"/>
</dbReference>
<dbReference type="PANTHER" id="PTHR12442">
    <property type="entry name" value="DYNEIN INTERMEDIATE CHAIN"/>
    <property type="match status" value="1"/>
</dbReference>
<evidence type="ECO:0000256" key="11">
    <source>
        <dbReference type="ARBA" id="ARBA00041557"/>
    </source>
</evidence>
<accession>A0A6I9UYH6</accession>